<dbReference type="Gene3D" id="1.10.8.10">
    <property type="entry name" value="DNA helicase RuvA subunit, C-terminal domain"/>
    <property type="match status" value="1"/>
</dbReference>
<comment type="similarity">
    <text evidence="5">Belongs to the protein N5-glutamine methyltransferase family. PrmC subfamily.</text>
</comment>
<comment type="caution">
    <text evidence="5">Lacks conserved residue(s) required for the propagation of feature annotation.</text>
</comment>
<dbReference type="eggNOG" id="COG2890">
    <property type="taxonomic scope" value="Bacteria"/>
</dbReference>
<evidence type="ECO:0000259" key="6">
    <source>
        <dbReference type="Pfam" id="PF05175"/>
    </source>
</evidence>
<comment type="caution">
    <text evidence="8">The sequence shown here is derived from an EMBL/GenBank/DDBJ whole genome shotgun (WGS) entry which is preliminary data.</text>
</comment>
<dbReference type="Pfam" id="PF17827">
    <property type="entry name" value="PrmC_N"/>
    <property type="match status" value="1"/>
</dbReference>
<feature type="binding site" evidence="5">
    <location>
        <begin position="179"/>
        <end position="182"/>
    </location>
    <ligand>
        <name>substrate</name>
    </ligand>
</feature>
<dbReference type="PANTHER" id="PTHR18895">
    <property type="entry name" value="HEMK METHYLTRANSFERASE"/>
    <property type="match status" value="1"/>
</dbReference>
<feature type="binding site" evidence="5">
    <location>
        <position position="179"/>
    </location>
    <ligand>
        <name>S-adenosyl-L-methionine</name>
        <dbReference type="ChEBI" id="CHEBI:59789"/>
    </ligand>
</feature>
<gene>
    <name evidence="5 8" type="primary">prmC</name>
    <name evidence="8" type="ORF">HMPREF0077_0490</name>
</gene>
<dbReference type="GO" id="GO:0102559">
    <property type="term" value="F:peptide chain release factor N(5)-glutamine methyltransferase activity"/>
    <property type="evidence" value="ECO:0007669"/>
    <property type="project" value="UniProtKB-EC"/>
</dbReference>
<name>C2CG80_9FIRM</name>
<dbReference type="GO" id="GO:0003676">
    <property type="term" value="F:nucleic acid binding"/>
    <property type="evidence" value="ECO:0007669"/>
    <property type="project" value="InterPro"/>
</dbReference>
<accession>C2CG80</accession>
<dbReference type="Proteomes" id="UP000003744">
    <property type="component" value="Unassembled WGS sequence"/>
</dbReference>
<evidence type="ECO:0000256" key="2">
    <source>
        <dbReference type="ARBA" id="ARBA00022679"/>
    </source>
</evidence>
<evidence type="ECO:0000256" key="3">
    <source>
        <dbReference type="ARBA" id="ARBA00022691"/>
    </source>
</evidence>
<dbReference type="EMBL" id="ACGC01000016">
    <property type="protein sequence ID" value="EEI83407.1"/>
    <property type="molecule type" value="Genomic_DNA"/>
</dbReference>
<dbReference type="HOGENOM" id="CLU_018398_3_2_9"/>
<dbReference type="InterPro" id="IPR019874">
    <property type="entry name" value="RF_methyltr_PrmC"/>
</dbReference>
<keyword evidence="3 5" id="KW-0949">S-adenosyl-L-methionine</keyword>
<dbReference type="NCBIfam" id="TIGR00536">
    <property type="entry name" value="hemK_fam"/>
    <property type="match status" value="1"/>
</dbReference>
<comment type="function">
    <text evidence="5">Methylates the class 1 translation termination release factors RF1/PrfA and RF2/PrfB on the glutamine residue of the universally conserved GGQ motif.</text>
</comment>
<dbReference type="InterPro" id="IPR002052">
    <property type="entry name" value="DNA_methylase_N6_adenine_CS"/>
</dbReference>
<comment type="catalytic activity">
    <reaction evidence="4 5">
        <text>L-glutaminyl-[peptide chain release factor] + S-adenosyl-L-methionine = N(5)-methyl-L-glutaminyl-[peptide chain release factor] + S-adenosyl-L-homocysteine + H(+)</text>
        <dbReference type="Rhea" id="RHEA:42896"/>
        <dbReference type="Rhea" id="RHEA-COMP:10271"/>
        <dbReference type="Rhea" id="RHEA-COMP:10272"/>
        <dbReference type="ChEBI" id="CHEBI:15378"/>
        <dbReference type="ChEBI" id="CHEBI:30011"/>
        <dbReference type="ChEBI" id="CHEBI:57856"/>
        <dbReference type="ChEBI" id="CHEBI:59789"/>
        <dbReference type="ChEBI" id="CHEBI:61891"/>
        <dbReference type="EC" id="2.1.1.297"/>
    </reaction>
</comment>
<evidence type="ECO:0000313" key="8">
    <source>
        <dbReference type="EMBL" id="EEI83407.1"/>
    </source>
</evidence>
<feature type="binding site" evidence="5">
    <location>
        <begin position="114"/>
        <end position="118"/>
    </location>
    <ligand>
        <name>S-adenosyl-L-methionine</name>
        <dbReference type="ChEBI" id="CHEBI:59789"/>
    </ligand>
</feature>
<protein>
    <recommendedName>
        <fullName evidence="5">Release factor glutamine methyltransferase</fullName>
        <shortName evidence="5">RF MTase</shortName>
        <ecNumber evidence="5">2.1.1.297</ecNumber>
    </recommendedName>
    <alternativeName>
        <fullName evidence="5">N5-glutamine methyltransferase PrmC</fullName>
    </alternativeName>
    <alternativeName>
        <fullName evidence="5">Protein-(glutamine-N5) MTase PrmC</fullName>
    </alternativeName>
    <alternativeName>
        <fullName evidence="5">Protein-glutamine N-methyltransferase PrmC</fullName>
    </alternativeName>
</protein>
<evidence type="ECO:0000313" key="9">
    <source>
        <dbReference type="Proteomes" id="UP000003744"/>
    </source>
</evidence>
<dbReference type="SUPFAM" id="SSF53335">
    <property type="entry name" value="S-adenosyl-L-methionine-dependent methyltransferases"/>
    <property type="match status" value="1"/>
</dbReference>
<sequence length="272" mass="31257">MLKIRNTKMTIKDYLDKNYEISLIALTYLLNTNKSSIILRSGEELNNEIRVKLEEIIDKCEKGYPLQYAIGQWEFFGLNFKVDERALIPRFETEIIVDYLIKAPFKKDKILDIGTGSGAIALSLAKNLKASDILASDIEDRALSLAEENKKRLKISNVSFIKSDLFEEISGKFDIIISNPPYINSKDFEKLDKTLYYEPKSALLAEENGLYFYKRIIKDASSYLNEGARLVFEIGYDQKSDISSLLNESDFKNIICIKDYNDFDRFIIAEKG</sequence>
<keyword evidence="1 5" id="KW-0489">Methyltransferase</keyword>
<feature type="binding site" evidence="5">
    <location>
        <position position="137"/>
    </location>
    <ligand>
        <name>S-adenosyl-L-methionine</name>
        <dbReference type="ChEBI" id="CHEBI:59789"/>
    </ligand>
</feature>
<dbReference type="GO" id="GO:0032259">
    <property type="term" value="P:methylation"/>
    <property type="evidence" value="ECO:0007669"/>
    <property type="project" value="UniProtKB-KW"/>
</dbReference>
<dbReference type="InterPro" id="IPR040758">
    <property type="entry name" value="PrmC_N"/>
</dbReference>
<dbReference type="InterPro" id="IPR007848">
    <property type="entry name" value="Small_mtfrase_dom"/>
</dbReference>
<organism evidence="8 9">
    <name type="scientific">Anaerococcus tetradius ATCC 35098</name>
    <dbReference type="NCBI Taxonomy" id="525255"/>
    <lineage>
        <taxon>Bacteria</taxon>
        <taxon>Bacillati</taxon>
        <taxon>Bacillota</taxon>
        <taxon>Tissierellia</taxon>
        <taxon>Tissierellales</taxon>
        <taxon>Peptoniphilaceae</taxon>
        <taxon>Anaerococcus</taxon>
    </lineage>
</organism>
<dbReference type="InterPro" id="IPR029063">
    <property type="entry name" value="SAM-dependent_MTases_sf"/>
</dbReference>
<keyword evidence="2 5" id="KW-0808">Transferase</keyword>
<feature type="domain" description="Release factor glutamine methyltransferase N-terminal" evidence="7">
    <location>
        <begin position="25"/>
        <end position="71"/>
    </location>
</feature>
<dbReference type="Pfam" id="PF05175">
    <property type="entry name" value="MTS"/>
    <property type="match status" value="1"/>
</dbReference>
<dbReference type="PANTHER" id="PTHR18895:SF74">
    <property type="entry name" value="MTRF1L RELEASE FACTOR GLUTAMINE METHYLTRANSFERASE"/>
    <property type="match status" value="1"/>
</dbReference>
<dbReference type="EC" id="2.1.1.297" evidence="5"/>
<dbReference type="InterPro" id="IPR050320">
    <property type="entry name" value="N5-glutamine_MTase"/>
</dbReference>
<dbReference type="PROSITE" id="PS00092">
    <property type="entry name" value="N6_MTASE"/>
    <property type="match status" value="1"/>
</dbReference>
<feature type="domain" description="Methyltransferase small" evidence="6">
    <location>
        <begin position="93"/>
        <end position="187"/>
    </location>
</feature>
<evidence type="ECO:0000259" key="7">
    <source>
        <dbReference type="Pfam" id="PF17827"/>
    </source>
</evidence>
<dbReference type="CDD" id="cd02440">
    <property type="entry name" value="AdoMet_MTases"/>
    <property type="match status" value="1"/>
</dbReference>
<dbReference type="InterPro" id="IPR004556">
    <property type="entry name" value="HemK-like"/>
</dbReference>
<dbReference type="Gene3D" id="3.40.50.150">
    <property type="entry name" value="Vaccinia Virus protein VP39"/>
    <property type="match status" value="1"/>
</dbReference>
<evidence type="ECO:0000256" key="5">
    <source>
        <dbReference type="HAMAP-Rule" id="MF_02126"/>
    </source>
</evidence>
<dbReference type="AlphaFoldDB" id="C2CG80"/>
<dbReference type="HAMAP" id="MF_02126">
    <property type="entry name" value="RF_methyltr_PrmC"/>
    <property type="match status" value="1"/>
</dbReference>
<evidence type="ECO:0000256" key="4">
    <source>
        <dbReference type="ARBA" id="ARBA00048391"/>
    </source>
</evidence>
<dbReference type="NCBIfam" id="TIGR03534">
    <property type="entry name" value="RF_mod_PrmC"/>
    <property type="match status" value="1"/>
</dbReference>
<proteinExistence type="inferred from homology"/>
<reference evidence="8 9" key="1">
    <citation type="submission" date="2009-01" db="EMBL/GenBank/DDBJ databases">
        <authorList>
            <person name="Qin X."/>
            <person name="Bachman B."/>
            <person name="Battles P."/>
            <person name="Bell A."/>
            <person name="Bess C."/>
            <person name="Bickham C."/>
            <person name="Chaboub L."/>
            <person name="Chen D."/>
            <person name="Coyle M."/>
            <person name="Deiros D.R."/>
            <person name="Dinh H."/>
            <person name="Forbes L."/>
            <person name="Fowler G."/>
            <person name="Francisco L."/>
            <person name="Fu Q."/>
            <person name="Gubbala S."/>
            <person name="Hale W."/>
            <person name="Han Y."/>
            <person name="Hemphill L."/>
            <person name="Highlander S.K."/>
            <person name="Hirani K."/>
            <person name="Hogues M."/>
            <person name="Jackson L."/>
            <person name="Jakkamsetti A."/>
            <person name="Javaid M."/>
            <person name="Jiang H."/>
            <person name="Korchina V."/>
            <person name="Kovar C."/>
            <person name="Lara F."/>
            <person name="Lee S."/>
            <person name="Mata R."/>
            <person name="Mathew T."/>
            <person name="Moen C."/>
            <person name="Morales K."/>
            <person name="Munidasa M."/>
            <person name="Nazareth L."/>
            <person name="Ngo R."/>
            <person name="Nguyen L."/>
            <person name="Okwuonu G."/>
            <person name="Ongeri F."/>
            <person name="Patil S."/>
            <person name="Petrosino J."/>
            <person name="Pham C."/>
            <person name="Pham P."/>
            <person name="Pu L.-L."/>
            <person name="Puazo M."/>
            <person name="Raj R."/>
            <person name="Reid J."/>
            <person name="Rouhana J."/>
            <person name="Saada N."/>
            <person name="Shang Y."/>
            <person name="Simmons D."/>
            <person name="Thornton R."/>
            <person name="Warren J."/>
            <person name="Weissenberger G."/>
            <person name="Zhang J."/>
            <person name="Zhang L."/>
            <person name="Zhou C."/>
            <person name="Zhu D."/>
            <person name="Muzny D."/>
            <person name="Worley K."/>
            <person name="Gibbs R."/>
        </authorList>
    </citation>
    <scope>NUCLEOTIDE SEQUENCE [LARGE SCALE GENOMIC DNA]</scope>
    <source>
        <strain evidence="8 9">ATCC 35098</strain>
    </source>
</reference>
<evidence type="ECO:0000256" key="1">
    <source>
        <dbReference type="ARBA" id="ARBA00022603"/>
    </source>
</evidence>